<keyword evidence="3" id="KW-1185">Reference proteome</keyword>
<evidence type="ECO:0000313" key="2">
    <source>
        <dbReference type="EMBL" id="THH02208.1"/>
    </source>
</evidence>
<protein>
    <submittedName>
        <fullName evidence="2">Uncharacterized protein</fullName>
    </submittedName>
</protein>
<dbReference type="Gene3D" id="2.40.40.10">
    <property type="entry name" value="RlpA-like domain"/>
    <property type="match status" value="1"/>
</dbReference>
<feature type="chain" id="PRO_5020224046" evidence="1">
    <location>
        <begin position="24"/>
        <end position="134"/>
    </location>
</feature>
<name>A0A4S4KVV7_9APHY</name>
<sequence length="134" mass="14055">MFPFANLAQVIALASLGFSFSSAHPTPVGSELSKRFDDVPIYKSQGLGTACGGPIGPEIINLFALSPQLWDDGNRCGNGATISYNGTDVFALVASECQDPGCVGGAISLNPFLFEQLVGSTDVDVVYGSWDFNN</sequence>
<dbReference type="CDD" id="cd22191">
    <property type="entry name" value="DPBB_RlpA_EXP_N-like"/>
    <property type="match status" value="1"/>
</dbReference>
<dbReference type="EMBL" id="SGPJ01000009">
    <property type="protein sequence ID" value="THH02208.1"/>
    <property type="molecule type" value="Genomic_DNA"/>
</dbReference>
<evidence type="ECO:0000313" key="3">
    <source>
        <dbReference type="Proteomes" id="UP000309038"/>
    </source>
</evidence>
<proteinExistence type="predicted"/>
<dbReference type="SUPFAM" id="SSF50685">
    <property type="entry name" value="Barwin-like endoglucanases"/>
    <property type="match status" value="1"/>
</dbReference>
<keyword evidence="1" id="KW-0732">Signal</keyword>
<accession>A0A4S4KVV7</accession>
<gene>
    <name evidence="2" type="ORF">EW026_g601</name>
</gene>
<evidence type="ECO:0000256" key="1">
    <source>
        <dbReference type="SAM" id="SignalP"/>
    </source>
</evidence>
<dbReference type="InterPro" id="IPR036908">
    <property type="entry name" value="RlpA-like_sf"/>
</dbReference>
<dbReference type="Proteomes" id="UP000309038">
    <property type="component" value="Unassembled WGS sequence"/>
</dbReference>
<organism evidence="2 3">
    <name type="scientific">Hermanssonia centrifuga</name>
    <dbReference type="NCBI Taxonomy" id="98765"/>
    <lineage>
        <taxon>Eukaryota</taxon>
        <taxon>Fungi</taxon>
        <taxon>Dikarya</taxon>
        <taxon>Basidiomycota</taxon>
        <taxon>Agaricomycotina</taxon>
        <taxon>Agaricomycetes</taxon>
        <taxon>Polyporales</taxon>
        <taxon>Meruliaceae</taxon>
        <taxon>Hermanssonia</taxon>
    </lineage>
</organism>
<comment type="caution">
    <text evidence="2">The sequence shown here is derived from an EMBL/GenBank/DDBJ whole genome shotgun (WGS) entry which is preliminary data.</text>
</comment>
<feature type="signal peptide" evidence="1">
    <location>
        <begin position="1"/>
        <end position="23"/>
    </location>
</feature>
<reference evidence="2 3" key="1">
    <citation type="submission" date="2019-02" db="EMBL/GenBank/DDBJ databases">
        <title>Genome sequencing of the rare red list fungi Phlebia centrifuga.</title>
        <authorList>
            <person name="Buettner E."/>
            <person name="Kellner H."/>
        </authorList>
    </citation>
    <scope>NUCLEOTIDE SEQUENCE [LARGE SCALE GENOMIC DNA]</scope>
    <source>
        <strain evidence="2 3">DSM 108282</strain>
    </source>
</reference>
<dbReference type="AlphaFoldDB" id="A0A4S4KVV7"/>